<evidence type="ECO:0000256" key="3">
    <source>
        <dbReference type="ARBA" id="ARBA00022781"/>
    </source>
</evidence>
<name>A0A2U1J648_SMIAN</name>
<evidence type="ECO:0000313" key="7">
    <source>
        <dbReference type="EMBL" id="PWA00541.1"/>
    </source>
</evidence>
<keyword evidence="2 5" id="KW-0813">Transport</keyword>
<keyword evidence="8" id="KW-1185">Reference proteome</keyword>
<comment type="function">
    <text evidence="5">Subunit of the V1 complex of vacuolar(H+)-ATPase (V-ATPase), a multisubunit enzyme composed of a peripheral complex (V1) that hydrolyzes ATP and a membrane integral complex (V0) that translocates protons. V-ATPase is responsible for acidifying and maintaining the pH of intracellular compartments and in some cell types, is targeted to the plasma membrane, where it is responsible for acidifying the extracellular environment.</text>
</comment>
<proteinExistence type="inferred from homology"/>
<dbReference type="PANTHER" id="PTHR12713:SF11">
    <property type="entry name" value="V-TYPE PROTON ATPASE SUBUNIT G"/>
    <property type="match status" value="1"/>
</dbReference>
<dbReference type="GO" id="GO:0016887">
    <property type="term" value="F:ATP hydrolysis activity"/>
    <property type="evidence" value="ECO:0007669"/>
    <property type="project" value="TreeGrafter"/>
</dbReference>
<organism evidence="7 8">
    <name type="scientific">Smittium angustum</name>
    <dbReference type="NCBI Taxonomy" id="133377"/>
    <lineage>
        <taxon>Eukaryota</taxon>
        <taxon>Fungi</taxon>
        <taxon>Fungi incertae sedis</taxon>
        <taxon>Zoopagomycota</taxon>
        <taxon>Kickxellomycotina</taxon>
        <taxon>Harpellomycetes</taxon>
        <taxon>Harpellales</taxon>
        <taxon>Legeriomycetaceae</taxon>
        <taxon>Smittium</taxon>
    </lineage>
</organism>
<dbReference type="NCBIfam" id="TIGR01147">
    <property type="entry name" value="V_ATP_synt_G"/>
    <property type="match status" value="1"/>
</dbReference>
<keyword evidence="4 5" id="KW-0406">Ion transport</keyword>
<sequence length="113" mass="12869">MSSSNSQGIQALFDAEKEAAKIVEQARKYRVQRLKDAREEAAKEILLLQETKNKEVEKAQLSKSEIEQLELEMQKDTDSELQEIVKNYESNKNKAAELILEATVGINFSRPTI</sequence>
<keyword evidence="6" id="KW-0175">Coiled coil</keyword>
<keyword evidence="3 5" id="KW-0375">Hydrogen ion transport</keyword>
<dbReference type="Proteomes" id="UP000245591">
    <property type="component" value="Unassembled WGS sequence"/>
</dbReference>
<comment type="subunit">
    <text evidence="5">V-ATPase is a heteromultimeric enzyme made up of two complexes: the ATP-hydrolytic V1 complex and the proton translocation V0 complex.</text>
</comment>
<dbReference type="PANTHER" id="PTHR12713">
    <property type="entry name" value="VACUOLAR ATP SYNTHASE SUBUNIT G"/>
    <property type="match status" value="1"/>
</dbReference>
<evidence type="ECO:0000256" key="2">
    <source>
        <dbReference type="ARBA" id="ARBA00022448"/>
    </source>
</evidence>
<dbReference type="Gene3D" id="1.20.5.2950">
    <property type="match status" value="1"/>
</dbReference>
<dbReference type="GO" id="GO:0046961">
    <property type="term" value="F:proton-transporting ATPase activity, rotational mechanism"/>
    <property type="evidence" value="ECO:0007669"/>
    <property type="project" value="InterPro"/>
</dbReference>
<evidence type="ECO:0000313" key="8">
    <source>
        <dbReference type="Proteomes" id="UP000245591"/>
    </source>
</evidence>
<comment type="similarity">
    <text evidence="1 5">Belongs to the V-ATPase G subunit family.</text>
</comment>
<feature type="coiled-coil region" evidence="6">
    <location>
        <begin position="31"/>
        <end position="72"/>
    </location>
</feature>
<evidence type="ECO:0000256" key="4">
    <source>
        <dbReference type="ARBA" id="ARBA00023065"/>
    </source>
</evidence>
<evidence type="ECO:0000256" key="6">
    <source>
        <dbReference type="SAM" id="Coils"/>
    </source>
</evidence>
<dbReference type="InterPro" id="IPR005124">
    <property type="entry name" value="V-ATPase_G"/>
</dbReference>
<evidence type="ECO:0000256" key="1">
    <source>
        <dbReference type="ARBA" id="ARBA00010066"/>
    </source>
</evidence>
<dbReference type="EMBL" id="MBFU01000330">
    <property type="protein sequence ID" value="PWA00541.1"/>
    <property type="molecule type" value="Genomic_DNA"/>
</dbReference>
<reference evidence="7 8" key="1">
    <citation type="journal article" date="2018" name="MBio">
        <title>Comparative Genomics Reveals the Core Gene Toolbox for the Fungus-Insect Symbiosis.</title>
        <authorList>
            <person name="Wang Y."/>
            <person name="Stata M."/>
            <person name="Wang W."/>
            <person name="Stajich J.E."/>
            <person name="White M.M."/>
            <person name="Moncalvo J.M."/>
        </authorList>
    </citation>
    <scope>NUCLEOTIDE SEQUENCE [LARGE SCALE GENOMIC DNA]</scope>
    <source>
        <strain evidence="7 8">AUS-126-30</strain>
    </source>
</reference>
<gene>
    <name evidence="7" type="ORF">BB558_003404</name>
</gene>
<dbReference type="GO" id="GO:0000221">
    <property type="term" value="C:vacuolar proton-transporting V-type ATPase, V1 domain"/>
    <property type="evidence" value="ECO:0007669"/>
    <property type="project" value="TreeGrafter"/>
</dbReference>
<protein>
    <recommendedName>
        <fullName evidence="5">V-type proton ATPase subunit G</fullName>
    </recommendedName>
</protein>
<accession>A0A2U1J648</accession>
<evidence type="ECO:0000256" key="5">
    <source>
        <dbReference type="RuleBase" id="RU364019"/>
    </source>
</evidence>
<comment type="caution">
    <text evidence="7">The sequence shown here is derived from an EMBL/GenBank/DDBJ whole genome shotgun (WGS) entry which is preliminary data.</text>
</comment>
<dbReference type="AlphaFoldDB" id="A0A2U1J648"/>
<dbReference type="Pfam" id="PF03179">
    <property type="entry name" value="V-ATPase_G"/>
    <property type="match status" value="1"/>
</dbReference>